<feature type="compositionally biased region" description="Low complexity" evidence="1">
    <location>
        <begin position="496"/>
        <end position="505"/>
    </location>
</feature>
<feature type="region of interest" description="Disordered" evidence="1">
    <location>
        <begin position="142"/>
        <end position="210"/>
    </location>
</feature>
<accession>A0A9P9E0Z0</accession>
<protein>
    <submittedName>
        <fullName evidence="2">Uncharacterized protein</fullName>
    </submittedName>
</protein>
<evidence type="ECO:0000313" key="3">
    <source>
        <dbReference type="Proteomes" id="UP000700596"/>
    </source>
</evidence>
<feature type="compositionally biased region" description="Polar residues" evidence="1">
    <location>
        <begin position="92"/>
        <end position="115"/>
    </location>
</feature>
<dbReference type="Proteomes" id="UP000700596">
    <property type="component" value="Unassembled WGS sequence"/>
</dbReference>
<feature type="compositionally biased region" description="Acidic residues" evidence="1">
    <location>
        <begin position="530"/>
        <end position="539"/>
    </location>
</feature>
<sequence length="539" mass="57356">MQEQQLPSFPAAEGSGRSSMEENSAGKQKSQTEDWVKSSVQFLPLPTSFNDSETSPPPSPAPPKPEKRARKAAPSPLGPYLQSMPTIETILDSPNLTRPTYNTLVRGNPPAQSYKTVIHVPKPPSLRTLDQNMLHSAEVQAFRRRKRSYSNLRSRSSTVSSTASEVSGCSAGATSSIAEEGECESSNSETSDPDSPKSCDATVTSSLPGSPLDSFYPLLDSSASTQYSSTTSSRMNSANASIESFIINSYANSSAESFHSTQSAISLSNSTSRVGNTLCSVSESPSLPFPPLHTLGNEAYPSPPTSPTTRRSSSSGEEYMAYPSPPPSPRGMPLLHPPQPRNRERRAFTFPALQPQPQPEQNLAAPSTSSRSSSSSSSTSKRSRPILPPRISRSTSLSSHPYLSLRRVSSNSNTDPDSDSKSTTTAGLINLDYAIPYSGDIGEQCLGGGGLDSDTEADEDNWDMDFDWSMNGGKIIFGTNGAAVNHNVKVVVEAEATAGSSEGSACAPRLGSGGRSRSGSGRSSQLELYVIDEEDDDDD</sequence>
<feature type="region of interest" description="Disordered" evidence="1">
    <location>
        <begin position="496"/>
        <end position="539"/>
    </location>
</feature>
<dbReference type="OrthoDB" id="3801446at2759"/>
<dbReference type="EMBL" id="JAGMWT010000004">
    <property type="protein sequence ID" value="KAH7130209.1"/>
    <property type="molecule type" value="Genomic_DNA"/>
</dbReference>
<feature type="compositionally biased region" description="Low complexity" evidence="1">
    <location>
        <begin position="149"/>
        <end position="167"/>
    </location>
</feature>
<evidence type="ECO:0000256" key="1">
    <source>
        <dbReference type="SAM" id="MobiDB-lite"/>
    </source>
</evidence>
<feature type="compositionally biased region" description="Low complexity" evidence="1">
    <location>
        <begin position="367"/>
        <end position="380"/>
    </location>
</feature>
<gene>
    <name evidence="2" type="ORF">B0J11DRAFT_246811</name>
</gene>
<feature type="region of interest" description="Disordered" evidence="1">
    <location>
        <begin position="1"/>
        <end position="117"/>
    </location>
</feature>
<feature type="compositionally biased region" description="Pro residues" evidence="1">
    <location>
        <begin position="323"/>
        <end position="340"/>
    </location>
</feature>
<evidence type="ECO:0000313" key="2">
    <source>
        <dbReference type="EMBL" id="KAH7130209.1"/>
    </source>
</evidence>
<organism evidence="2 3">
    <name type="scientific">Dendryphion nanum</name>
    <dbReference type="NCBI Taxonomy" id="256645"/>
    <lineage>
        <taxon>Eukaryota</taxon>
        <taxon>Fungi</taxon>
        <taxon>Dikarya</taxon>
        <taxon>Ascomycota</taxon>
        <taxon>Pezizomycotina</taxon>
        <taxon>Dothideomycetes</taxon>
        <taxon>Pleosporomycetidae</taxon>
        <taxon>Pleosporales</taxon>
        <taxon>Torulaceae</taxon>
        <taxon>Dendryphion</taxon>
    </lineage>
</organism>
<keyword evidence="3" id="KW-1185">Reference proteome</keyword>
<name>A0A9P9E0Z0_9PLEO</name>
<proteinExistence type="predicted"/>
<feature type="region of interest" description="Disordered" evidence="1">
    <location>
        <begin position="289"/>
        <end position="424"/>
    </location>
</feature>
<feature type="compositionally biased region" description="Low complexity" evidence="1">
    <location>
        <begin position="409"/>
        <end position="424"/>
    </location>
</feature>
<dbReference type="AlphaFoldDB" id="A0A9P9E0Z0"/>
<comment type="caution">
    <text evidence="2">The sequence shown here is derived from an EMBL/GenBank/DDBJ whole genome shotgun (WGS) entry which is preliminary data.</text>
</comment>
<feature type="compositionally biased region" description="Polar residues" evidence="1">
    <location>
        <begin position="16"/>
        <end position="29"/>
    </location>
</feature>
<reference evidence="2" key="1">
    <citation type="journal article" date="2021" name="Nat. Commun.">
        <title>Genetic determinants of endophytism in the Arabidopsis root mycobiome.</title>
        <authorList>
            <person name="Mesny F."/>
            <person name="Miyauchi S."/>
            <person name="Thiergart T."/>
            <person name="Pickel B."/>
            <person name="Atanasova L."/>
            <person name="Karlsson M."/>
            <person name="Huettel B."/>
            <person name="Barry K.W."/>
            <person name="Haridas S."/>
            <person name="Chen C."/>
            <person name="Bauer D."/>
            <person name="Andreopoulos W."/>
            <person name="Pangilinan J."/>
            <person name="LaButti K."/>
            <person name="Riley R."/>
            <person name="Lipzen A."/>
            <person name="Clum A."/>
            <person name="Drula E."/>
            <person name="Henrissat B."/>
            <person name="Kohler A."/>
            <person name="Grigoriev I.V."/>
            <person name="Martin F.M."/>
            <person name="Hacquard S."/>
        </authorList>
    </citation>
    <scope>NUCLEOTIDE SEQUENCE</scope>
    <source>
        <strain evidence="2">MPI-CAGE-CH-0243</strain>
    </source>
</reference>